<evidence type="ECO:0000313" key="2">
    <source>
        <dbReference type="EMBL" id="MTV78228.1"/>
    </source>
</evidence>
<feature type="compositionally biased region" description="Basic and acidic residues" evidence="1">
    <location>
        <begin position="16"/>
        <end position="26"/>
    </location>
</feature>
<evidence type="ECO:0008006" key="4">
    <source>
        <dbReference type="Google" id="ProtNLM"/>
    </source>
</evidence>
<accession>A0AAW9W929</accession>
<dbReference type="EMBL" id="WNHN01000710">
    <property type="protein sequence ID" value="MTV78228.1"/>
    <property type="molecule type" value="Genomic_DNA"/>
</dbReference>
<sequence length="52" mass="4792">MRNEAGNAGGGGGDGGGHRSLGDGAHRRGAAGATRGVGGVGADDVCDGWNAG</sequence>
<evidence type="ECO:0000313" key="3">
    <source>
        <dbReference type="Proteomes" id="UP000729182"/>
    </source>
</evidence>
<feature type="non-terminal residue" evidence="2">
    <location>
        <position position="52"/>
    </location>
</feature>
<dbReference type="Proteomes" id="UP000729182">
    <property type="component" value="Unassembled WGS sequence"/>
</dbReference>
<protein>
    <recommendedName>
        <fullName evidence="4">PE family protein</fullName>
    </recommendedName>
</protein>
<feature type="region of interest" description="Disordered" evidence="1">
    <location>
        <begin position="1"/>
        <end position="52"/>
    </location>
</feature>
<name>A0AAW9W929_STREE</name>
<proteinExistence type="predicted"/>
<organism evidence="2 3">
    <name type="scientific">Streptococcus pneumoniae</name>
    <dbReference type="NCBI Taxonomy" id="1313"/>
    <lineage>
        <taxon>Bacteria</taxon>
        <taxon>Bacillati</taxon>
        <taxon>Bacillota</taxon>
        <taxon>Bacilli</taxon>
        <taxon>Lactobacillales</taxon>
        <taxon>Streptococcaceae</taxon>
        <taxon>Streptococcus</taxon>
    </lineage>
</organism>
<evidence type="ECO:0000256" key="1">
    <source>
        <dbReference type="SAM" id="MobiDB-lite"/>
    </source>
</evidence>
<comment type="caution">
    <text evidence="2">The sequence shown here is derived from an EMBL/GenBank/DDBJ whole genome shotgun (WGS) entry which is preliminary data.</text>
</comment>
<reference evidence="2" key="1">
    <citation type="submission" date="2019-11" db="EMBL/GenBank/DDBJ databases">
        <title>Growth characteristics of pneumococcus vary with the chemical composition of the capsule and with environmental conditions.</title>
        <authorList>
            <person name="Tothpal A."/>
            <person name="Desobry K."/>
            <person name="Joshi S."/>
            <person name="Wyllie A.L."/>
            <person name="Weinberger D.M."/>
        </authorList>
    </citation>
    <scope>NUCLEOTIDE SEQUENCE</scope>
    <source>
        <strain evidence="2">Pnumococcus10A</strain>
    </source>
</reference>
<gene>
    <name evidence="2" type="ORF">GM535_13500</name>
</gene>
<dbReference type="AlphaFoldDB" id="A0AAW9W929"/>